<dbReference type="AlphaFoldDB" id="A0A2W2CRK5"/>
<sequence>MELSHTGFCTVLDHTVDGQHTQQALIDALIDLHERWLSHRAGYQSTQFLASIDGAHVLSIVRWNNESAFRAFEASPDNATVMADIQQTLSGLAGLSDTRINRFRLRHQVSAGTS</sequence>
<proteinExistence type="predicted"/>
<dbReference type="Proteomes" id="UP000248627">
    <property type="component" value="Unassembled WGS sequence"/>
</dbReference>
<dbReference type="SUPFAM" id="SSF54909">
    <property type="entry name" value="Dimeric alpha+beta barrel"/>
    <property type="match status" value="1"/>
</dbReference>
<dbReference type="InterPro" id="IPR011008">
    <property type="entry name" value="Dimeric_a/b-barrel"/>
</dbReference>
<dbReference type="EMBL" id="POTX01000001">
    <property type="protein sequence ID" value="PZG01223.1"/>
    <property type="molecule type" value="Genomic_DNA"/>
</dbReference>
<dbReference type="RefSeq" id="WP_111241173.1">
    <property type="nucleotide sequence ID" value="NZ_AP023358.1"/>
</dbReference>
<evidence type="ECO:0000313" key="2">
    <source>
        <dbReference type="Proteomes" id="UP000248627"/>
    </source>
</evidence>
<keyword evidence="2" id="KW-1185">Reference proteome</keyword>
<reference evidence="1 2" key="1">
    <citation type="submission" date="2018-01" db="EMBL/GenBank/DDBJ databases">
        <title>Draft genome sequence of Jishengella endophytica.</title>
        <authorList>
            <person name="Sahin N."/>
            <person name="Ay H."/>
            <person name="Saygin H."/>
        </authorList>
    </citation>
    <scope>NUCLEOTIDE SEQUENCE [LARGE SCALE GENOMIC DNA]</scope>
    <source>
        <strain evidence="1 2">DSM 45430</strain>
    </source>
</reference>
<gene>
    <name evidence="1" type="ORF">C1I93_00480</name>
</gene>
<organism evidence="1 2">
    <name type="scientific">Micromonospora endophytica</name>
    <dbReference type="NCBI Taxonomy" id="515350"/>
    <lineage>
        <taxon>Bacteria</taxon>
        <taxon>Bacillati</taxon>
        <taxon>Actinomycetota</taxon>
        <taxon>Actinomycetes</taxon>
        <taxon>Micromonosporales</taxon>
        <taxon>Micromonosporaceae</taxon>
        <taxon>Micromonospora</taxon>
    </lineage>
</organism>
<name>A0A2W2CRK5_9ACTN</name>
<protein>
    <submittedName>
        <fullName evidence="1">Uncharacterized protein</fullName>
    </submittedName>
</protein>
<evidence type="ECO:0000313" key="1">
    <source>
        <dbReference type="EMBL" id="PZG01223.1"/>
    </source>
</evidence>
<dbReference type="Gene3D" id="3.30.70.100">
    <property type="match status" value="1"/>
</dbReference>
<dbReference type="OrthoDB" id="1493813at2"/>
<accession>A0A2W2CRK5</accession>
<comment type="caution">
    <text evidence="1">The sequence shown here is derived from an EMBL/GenBank/DDBJ whole genome shotgun (WGS) entry which is preliminary data.</text>
</comment>